<dbReference type="RefSeq" id="WP_152727585.1">
    <property type="nucleotide sequence ID" value="NZ_JAABOZ010000001.1"/>
</dbReference>
<name>A0A7K3WDA9_9ACTN</name>
<organism evidence="1 2">
    <name type="scientific">Goekera deserti</name>
    <dbReference type="NCBI Taxonomy" id="2497753"/>
    <lineage>
        <taxon>Bacteria</taxon>
        <taxon>Bacillati</taxon>
        <taxon>Actinomycetota</taxon>
        <taxon>Actinomycetes</taxon>
        <taxon>Geodermatophilales</taxon>
        <taxon>Geodermatophilaceae</taxon>
        <taxon>Goekera</taxon>
    </lineage>
</organism>
<dbReference type="InterPro" id="IPR029787">
    <property type="entry name" value="Nucleotide_cyclase"/>
</dbReference>
<dbReference type="SUPFAM" id="SSF55073">
    <property type="entry name" value="Nucleotide cyclase"/>
    <property type="match status" value="1"/>
</dbReference>
<evidence type="ECO:0000313" key="2">
    <source>
        <dbReference type="Proteomes" id="UP000470470"/>
    </source>
</evidence>
<gene>
    <name evidence="1" type="ORF">G1H19_10260</name>
</gene>
<dbReference type="SUPFAM" id="SSF48431">
    <property type="entry name" value="Lipovitellin-phosvitin complex, superhelical domain"/>
    <property type="match status" value="1"/>
</dbReference>
<dbReference type="AlphaFoldDB" id="A0A7K3WDA9"/>
<dbReference type="InterPro" id="IPR011989">
    <property type="entry name" value="ARM-like"/>
</dbReference>
<dbReference type="InterPro" id="IPR011030">
    <property type="entry name" value="Lipovitellin_superhlx_dom"/>
</dbReference>
<reference evidence="1 2" key="1">
    <citation type="submission" date="2020-02" db="EMBL/GenBank/DDBJ databases">
        <title>The whole genome sequence of CPCC 205119.</title>
        <authorList>
            <person name="Jiang Z."/>
        </authorList>
    </citation>
    <scope>NUCLEOTIDE SEQUENCE [LARGE SCALE GENOMIC DNA]</scope>
    <source>
        <strain evidence="1 2">CPCC 205119</strain>
    </source>
</reference>
<accession>A0A7K3WDA9</accession>
<evidence type="ECO:0000313" key="1">
    <source>
        <dbReference type="EMBL" id="NEL54384.1"/>
    </source>
</evidence>
<comment type="caution">
    <text evidence="1">The sequence shown here is derived from an EMBL/GenBank/DDBJ whole genome shotgun (WGS) entry which is preliminary data.</text>
</comment>
<dbReference type="Gene3D" id="3.30.70.1230">
    <property type="entry name" value="Nucleotide cyclase"/>
    <property type="match status" value="1"/>
</dbReference>
<protein>
    <submittedName>
        <fullName evidence="1">HEAT repeat domain-containing protein</fullName>
    </submittedName>
</protein>
<dbReference type="Proteomes" id="UP000470470">
    <property type="component" value="Unassembled WGS sequence"/>
</dbReference>
<keyword evidence="2" id="KW-1185">Reference proteome</keyword>
<proteinExistence type="predicted"/>
<dbReference type="EMBL" id="JAAGWK010000012">
    <property type="protein sequence ID" value="NEL54384.1"/>
    <property type="molecule type" value="Genomic_DNA"/>
</dbReference>
<dbReference type="Gene3D" id="1.25.10.10">
    <property type="entry name" value="Leucine-rich Repeat Variant"/>
    <property type="match status" value="1"/>
</dbReference>
<sequence length="417" mass="45548">MCFVSTDTAAECAVALLRHYNTARFIEEELPVMQPRIALHVGEVFRGLPPDGPAFNVLSAIEREVNPGSIWMTEEFAQIWKTQRPSSSRHGSTYIGRLRSDKLGQWPIYELVVGKPSLAAIPSARVDPVELALAQLRESEDNRTQAVDALGSLRDARSRTALLNIASAPDQPFGVRARALQSLRRQAEPYAARHLIDRFTAFKDFATLRRLAVEAVGHVKDGGNVKFLIGIITDIEEHLEVREAALLGLHRCPVGNSKSSLTGVLGAMIAAPSQDPQLLQAAAVAATALMPIEQELREALARIVSNPERPAITREACLESLVPLLEGEHRLIGIAASLDEPEALRRIVLQDLADSGRGKSLDVLKEVAANYLDPLRSFALLLLSDALAALPTPRPVESVQQSAHLRIIQDRTGWRSA</sequence>